<protein>
    <submittedName>
        <fullName evidence="1">Member of the karyopherin-beta</fullName>
    </submittedName>
</protein>
<comment type="caution">
    <text evidence="1">The sequence shown here is derived from an EMBL/GenBank/DDBJ whole genome shotgun (WGS) entry which is preliminary data.</text>
</comment>
<name>A0ACB8UVN5_9EURO</name>
<gene>
    <name evidence="1" type="primary">PDR6</name>
    <name evidence="1" type="ORF">LOY88_003702</name>
</gene>
<sequence length="1016" mass="112004">MEHQEETHKLIQEATELALILSRPGNAGQAQKAQALLQDLQKSPAGWVIADGLLGNDEADIRHNLDKQMVIDLLVRLVDCFVHMVGRNEASVVMRKFITSMTAMFFKREAPWTYCIRHVATSLANGKYLSEEQSDQESFQNRVLPALNYDRLLAVISFSTMLAEESTRYSSTSAFHRDRLVANLNDAFFLINYSFHRAMNSVEVPVDGAISEQSSNTIQQAIESLHAWIFAMRSIRLEKSAVVSAVNAPLTCAVRFLSTPSLSGPATDLILDLLINQPTLLGAGHLSHILDFLIGPEGQQHALCTLKGDFGDDQMRFLELLLKFTSLDEQVRIFTLPSDEKEERLLFLLFKLFQAPGFAAVDDVASSLLIEFWTEIADAVNDLIIEGAFDEPTSISKANFSRVIDECFDKLIFPDAETLSDWEDDDVKLFNAFRRDFSDFLLATYPILGVPVIQQIQERAATAISNQDWARFEVAMFCLASLAESVAENKHADDLLHALFQSEIFRTICCDPTSIPLKPRQTLSDLIARYTVYFERNHGLLPPVLNFLFTSMESPSCEQAAAKSVAILCSTCRNSLIPYIGEFLDKYYQLQTHTSTSNHALERVVEGISSVIQALDSDPKKVEYLIKLLDPLCQEASAACEMARNGQLEVGLAKGIGVMGCTASIGRGLRAPDDLVIDIDGETNGDVKKANFWSTDPCGLAPQSRIVSILKQLMNEFCADGDIIEGVCNVLKAGYTEQSPGPFVLPPQVTVHFVKAVSMASPRFPVVMGTASAFLASQTSIPSQIHNDVVDLILHVYHLMSQMAQDAEKYDPEASSCCIDFLTRLLPKYSDIFFSLTGGDPSEAPLVVSTVLHFTLFTLRGPDTLPLRASCAFWAALLSLPKLPSTFIPSSQLQGRDGGASPSLFDAFLSQLAEVVIYQIAGRCARSELDHFSEIIKKFVFKHQAAAKIHLGNALTSMCAVPATPQPENLNAKPAMSAAAQDRVLSSILLLRGARSTNTVVKEYWVACRGKGFAYT</sequence>
<reference evidence="1" key="1">
    <citation type="journal article" date="2022" name="bioRxiv">
        <title>Population genetic analysis of Ophidiomyces ophidiicola, the causative agent of snake fungal disease, indicates recent introductions to the USA.</title>
        <authorList>
            <person name="Ladner J.T."/>
            <person name="Palmer J.M."/>
            <person name="Ettinger C.L."/>
            <person name="Stajich J.E."/>
            <person name="Farrell T.M."/>
            <person name="Glorioso B.M."/>
            <person name="Lawson B."/>
            <person name="Price S.J."/>
            <person name="Stengle A.G."/>
            <person name="Grear D.A."/>
            <person name="Lorch J.M."/>
        </authorList>
    </citation>
    <scope>NUCLEOTIDE SEQUENCE</scope>
    <source>
        <strain evidence="1">NWHC 24266-5</strain>
    </source>
</reference>
<proteinExistence type="predicted"/>
<dbReference type="EMBL" id="JALBCA010000050">
    <property type="protein sequence ID" value="KAI2386232.1"/>
    <property type="molecule type" value="Genomic_DNA"/>
</dbReference>
<accession>A0ACB8UVN5</accession>
<organism evidence="1">
    <name type="scientific">Ophidiomyces ophidiicola</name>
    <dbReference type="NCBI Taxonomy" id="1387563"/>
    <lineage>
        <taxon>Eukaryota</taxon>
        <taxon>Fungi</taxon>
        <taxon>Dikarya</taxon>
        <taxon>Ascomycota</taxon>
        <taxon>Pezizomycotina</taxon>
        <taxon>Eurotiomycetes</taxon>
        <taxon>Eurotiomycetidae</taxon>
        <taxon>Onygenales</taxon>
        <taxon>Onygenaceae</taxon>
        <taxon>Ophidiomyces</taxon>
    </lineage>
</organism>
<evidence type="ECO:0000313" key="1">
    <source>
        <dbReference type="EMBL" id="KAI2386232.1"/>
    </source>
</evidence>